<organism evidence="1 2">
    <name type="scientific">Erythrobacter westpacificensis</name>
    <dbReference type="NCBI Taxonomy" id="1055231"/>
    <lineage>
        <taxon>Bacteria</taxon>
        <taxon>Pseudomonadati</taxon>
        <taxon>Pseudomonadota</taxon>
        <taxon>Alphaproteobacteria</taxon>
        <taxon>Sphingomonadales</taxon>
        <taxon>Erythrobacteraceae</taxon>
        <taxon>Erythrobacter/Porphyrobacter group</taxon>
        <taxon>Erythrobacter</taxon>
    </lineage>
</organism>
<name>A0ABP9K5J4_9SPHN</name>
<comment type="caution">
    <text evidence="1">The sequence shown here is derived from an EMBL/GenBank/DDBJ whole genome shotgun (WGS) entry which is preliminary data.</text>
</comment>
<dbReference type="Proteomes" id="UP001500518">
    <property type="component" value="Unassembled WGS sequence"/>
</dbReference>
<gene>
    <name evidence="1" type="ORF">GCM10023208_08220</name>
</gene>
<accession>A0ABP9K5J4</accession>
<evidence type="ECO:0000313" key="1">
    <source>
        <dbReference type="EMBL" id="GAA5049770.1"/>
    </source>
</evidence>
<proteinExistence type="predicted"/>
<dbReference type="RefSeq" id="WP_346031863.1">
    <property type="nucleotide sequence ID" value="NZ_BAABHV010000008.1"/>
</dbReference>
<reference evidence="2" key="1">
    <citation type="journal article" date="2019" name="Int. J. Syst. Evol. Microbiol.">
        <title>The Global Catalogue of Microorganisms (GCM) 10K type strain sequencing project: providing services to taxonomists for standard genome sequencing and annotation.</title>
        <authorList>
            <consortium name="The Broad Institute Genomics Platform"/>
            <consortium name="The Broad Institute Genome Sequencing Center for Infectious Disease"/>
            <person name="Wu L."/>
            <person name="Ma J."/>
        </authorList>
    </citation>
    <scope>NUCLEOTIDE SEQUENCE [LARGE SCALE GENOMIC DNA]</scope>
    <source>
        <strain evidence="2">JCM 18014</strain>
    </source>
</reference>
<dbReference type="EMBL" id="BAABHV010000008">
    <property type="protein sequence ID" value="GAA5049770.1"/>
    <property type="molecule type" value="Genomic_DNA"/>
</dbReference>
<evidence type="ECO:0000313" key="2">
    <source>
        <dbReference type="Proteomes" id="UP001500518"/>
    </source>
</evidence>
<sequence>MSKDLAHRVQNAFDRCKAFPEAGVHNGLFQVRGEAYLALIELRNLCPEIVLALREQDGR</sequence>
<keyword evidence="2" id="KW-1185">Reference proteome</keyword>
<protein>
    <submittedName>
        <fullName evidence="1">Uncharacterized protein</fullName>
    </submittedName>
</protein>